<feature type="domain" description="Beta-lactamase-related" evidence="1">
    <location>
        <begin position="34"/>
        <end position="303"/>
    </location>
</feature>
<dbReference type="PANTHER" id="PTHR43283:SF7">
    <property type="entry name" value="BETA-LACTAMASE-RELATED DOMAIN-CONTAINING PROTEIN"/>
    <property type="match status" value="1"/>
</dbReference>
<comment type="caution">
    <text evidence="2">The sequence shown here is derived from an EMBL/GenBank/DDBJ whole genome shotgun (WGS) entry which is preliminary data.</text>
</comment>
<evidence type="ECO:0000259" key="1">
    <source>
        <dbReference type="Pfam" id="PF00144"/>
    </source>
</evidence>
<dbReference type="PANTHER" id="PTHR43283">
    <property type="entry name" value="BETA-LACTAMASE-RELATED"/>
    <property type="match status" value="1"/>
</dbReference>
<accession>A0AAE3APH2</accession>
<protein>
    <submittedName>
        <fullName evidence="2">Beta-lactamase family protein</fullName>
    </submittedName>
</protein>
<dbReference type="Pfam" id="PF00144">
    <property type="entry name" value="Beta-lactamase"/>
    <property type="match status" value="1"/>
</dbReference>
<organism evidence="2 3">
    <name type="scientific">Hominenteromicrobium mulieris</name>
    <dbReference type="NCBI Taxonomy" id="2885357"/>
    <lineage>
        <taxon>Bacteria</taxon>
        <taxon>Bacillati</taxon>
        <taxon>Bacillota</taxon>
        <taxon>Clostridia</taxon>
        <taxon>Eubacteriales</taxon>
        <taxon>Oscillospiraceae</taxon>
        <taxon>Hominenteromicrobium</taxon>
    </lineage>
</organism>
<evidence type="ECO:0000313" key="3">
    <source>
        <dbReference type="Proteomes" id="UP001199424"/>
    </source>
</evidence>
<dbReference type="AlphaFoldDB" id="A0AAE3APH2"/>
<dbReference type="InterPro" id="IPR050789">
    <property type="entry name" value="Diverse_Enzym_Activities"/>
</dbReference>
<reference evidence="2" key="1">
    <citation type="submission" date="2021-10" db="EMBL/GenBank/DDBJ databases">
        <title>Anaerobic single-cell dispensing facilitates the cultivation of human gut bacteria.</title>
        <authorList>
            <person name="Afrizal A."/>
        </authorList>
    </citation>
    <scope>NUCLEOTIDE SEQUENCE</scope>
    <source>
        <strain evidence="2">CLA-AA-H250</strain>
    </source>
</reference>
<proteinExistence type="predicted"/>
<dbReference type="InterPro" id="IPR012338">
    <property type="entry name" value="Beta-lactam/transpept-like"/>
</dbReference>
<dbReference type="Proteomes" id="UP001199424">
    <property type="component" value="Unassembled WGS sequence"/>
</dbReference>
<name>A0AAE3APH2_9FIRM</name>
<dbReference type="EMBL" id="JAJEQC010000016">
    <property type="protein sequence ID" value="MCC2137788.1"/>
    <property type="molecule type" value="Genomic_DNA"/>
</dbReference>
<gene>
    <name evidence="2" type="ORF">LKD31_12325</name>
</gene>
<dbReference type="InterPro" id="IPR001466">
    <property type="entry name" value="Beta-lactam-related"/>
</dbReference>
<sequence>MILERVTPESVGIHSEGILKFIDLAESRGLELHSMMLLRHGKVCAEGWWKPYNPASPHMMFSFTKALTSTAIGFACQEGALSLDDRLSELFPDKMPENPSENLLACTVRDLLTMSCGHETEINTFDVNEPDWIKNFLSHEFKYKPGTCFMYNTAGTNMLCAALKRRTGEDLFEYLTPRLFEPLGIENIECFRLPDGIEMGGAGSRLKTEDMARFILFVSRHGKWEGKQLLNAEWFDMASANQVSTISPANNADNPDWRCGYGFQFWRCVPEHVFRADGAFGQYGVVFEDKDTVLILQSSSSNQQEQLTCAWEALLPAITDEETLPESPMAHVLKKRLEKAEITPMLSSRNPWSEKEIEGKKFAFTEEVPGLVDFIGGVWIVAPQGGVTKTLRFEFAPEKANLVFEQDNGEFTAEIGLQSHFTSFTLGGRTYGAVGRWRSDKRFELEVCCAESAGGRRMIFTFEGDALTLETESTMSISGGIADRPYKRYTLKAE</sequence>
<dbReference type="RefSeq" id="WP_308449934.1">
    <property type="nucleotide sequence ID" value="NZ_JAJEQC010000016.1"/>
</dbReference>
<dbReference type="SUPFAM" id="SSF56601">
    <property type="entry name" value="beta-lactamase/transpeptidase-like"/>
    <property type="match status" value="1"/>
</dbReference>
<keyword evidence="3" id="KW-1185">Reference proteome</keyword>
<dbReference type="Gene3D" id="3.40.710.10">
    <property type="entry name" value="DD-peptidase/beta-lactamase superfamily"/>
    <property type="match status" value="1"/>
</dbReference>
<evidence type="ECO:0000313" key="2">
    <source>
        <dbReference type="EMBL" id="MCC2137788.1"/>
    </source>
</evidence>